<dbReference type="EMBL" id="SMKV01000005">
    <property type="protein sequence ID" value="TDC95071.1"/>
    <property type="molecule type" value="Genomic_DNA"/>
</dbReference>
<reference evidence="2 3" key="1">
    <citation type="submission" date="2019-03" db="EMBL/GenBank/DDBJ databases">
        <title>Draft genome sequences of novel Actinobacteria.</title>
        <authorList>
            <person name="Sahin N."/>
            <person name="Ay H."/>
            <person name="Saygin H."/>
        </authorList>
    </citation>
    <scope>NUCLEOTIDE SEQUENCE [LARGE SCALE GENOMIC DNA]</scope>
    <source>
        <strain evidence="2 3">16K404</strain>
    </source>
</reference>
<keyword evidence="1" id="KW-0472">Membrane</keyword>
<accession>A0A4R4USL5</accession>
<comment type="caution">
    <text evidence="2">The sequence shown here is derived from an EMBL/GenBank/DDBJ whole genome shotgun (WGS) entry which is preliminary data.</text>
</comment>
<dbReference type="AlphaFoldDB" id="A0A4R4USL5"/>
<keyword evidence="3" id="KW-1185">Reference proteome</keyword>
<evidence type="ECO:0000256" key="1">
    <source>
        <dbReference type="SAM" id="Phobius"/>
    </source>
</evidence>
<evidence type="ECO:0008006" key="4">
    <source>
        <dbReference type="Google" id="ProtNLM"/>
    </source>
</evidence>
<keyword evidence="1" id="KW-1133">Transmembrane helix</keyword>
<gene>
    <name evidence="2" type="ORF">E1161_05395</name>
</gene>
<dbReference type="Proteomes" id="UP000294744">
    <property type="component" value="Unassembled WGS sequence"/>
</dbReference>
<dbReference type="RefSeq" id="WP_132620202.1">
    <property type="nucleotide sequence ID" value="NZ_SMKV01000005.1"/>
</dbReference>
<protein>
    <recommendedName>
        <fullName evidence="4">DUF2273 domain-containing protein</fullName>
    </recommendedName>
</protein>
<organism evidence="2 3">
    <name type="scientific">Saccharopolyspora aridisoli</name>
    <dbReference type="NCBI Taxonomy" id="2530385"/>
    <lineage>
        <taxon>Bacteria</taxon>
        <taxon>Bacillati</taxon>
        <taxon>Actinomycetota</taxon>
        <taxon>Actinomycetes</taxon>
        <taxon>Pseudonocardiales</taxon>
        <taxon>Pseudonocardiaceae</taxon>
        <taxon>Saccharopolyspora</taxon>
    </lineage>
</organism>
<feature type="transmembrane region" description="Helical" evidence="1">
    <location>
        <begin position="12"/>
        <end position="39"/>
    </location>
</feature>
<proteinExistence type="predicted"/>
<keyword evidence="1" id="KW-0812">Transmembrane</keyword>
<sequence length="60" mass="6050">MNATQTGLIAGLILGTAAAIGGFSGFLIALLIGVVGLVVGRILDGELEVGDLLGRSKDRR</sequence>
<evidence type="ECO:0000313" key="3">
    <source>
        <dbReference type="Proteomes" id="UP000294744"/>
    </source>
</evidence>
<evidence type="ECO:0000313" key="2">
    <source>
        <dbReference type="EMBL" id="TDC95071.1"/>
    </source>
</evidence>
<name>A0A4R4USL5_9PSEU</name>